<keyword evidence="4 15" id="KW-0479">Metal-binding</keyword>
<evidence type="ECO:0000256" key="6">
    <source>
        <dbReference type="ARBA" id="ARBA00022771"/>
    </source>
</evidence>
<dbReference type="GO" id="GO:0008270">
    <property type="term" value="F:zinc ion binding"/>
    <property type="evidence" value="ECO:0007669"/>
    <property type="project" value="UniProtKB-UniRule"/>
</dbReference>
<evidence type="ECO:0000256" key="11">
    <source>
        <dbReference type="ARBA" id="ARBA00023239"/>
    </source>
</evidence>
<dbReference type="FunFam" id="1.10.8.50:FF:000003">
    <property type="entry name" value="Formamidopyrimidine-DNA glycosylase"/>
    <property type="match status" value="1"/>
</dbReference>
<dbReference type="NCBIfam" id="NF002211">
    <property type="entry name" value="PRK01103.1"/>
    <property type="match status" value="1"/>
</dbReference>
<evidence type="ECO:0000256" key="8">
    <source>
        <dbReference type="ARBA" id="ARBA00022833"/>
    </source>
</evidence>
<evidence type="ECO:0000256" key="4">
    <source>
        <dbReference type="ARBA" id="ARBA00022723"/>
    </source>
</evidence>
<proteinExistence type="inferred from homology"/>
<evidence type="ECO:0000259" key="16">
    <source>
        <dbReference type="PROSITE" id="PS51066"/>
    </source>
</evidence>
<comment type="similarity">
    <text evidence="2 15">Belongs to the FPG family.</text>
</comment>
<evidence type="ECO:0000256" key="14">
    <source>
        <dbReference type="ARBA" id="ARBA00044632"/>
    </source>
</evidence>
<comment type="catalytic activity">
    <reaction evidence="1 15">
        <text>Hydrolysis of DNA containing ring-opened 7-methylguanine residues, releasing 2,6-diamino-4-hydroxy-5-(N-methyl)formamidopyrimidine.</text>
        <dbReference type="EC" id="3.2.2.23"/>
    </reaction>
</comment>
<feature type="active site" description="Schiff-base intermediate with DNA" evidence="15">
    <location>
        <position position="2"/>
    </location>
</feature>
<dbReference type="EC" id="3.2.2.23" evidence="15"/>
<feature type="domain" description="FPG-type" evidence="16">
    <location>
        <begin position="281"/>
        <end position="315"/>
    </location>
</feature>
<evidence type="ECO:0000256" key="7">
    <source>
        <dbReference type="ARBA" id="ARBA00022801"/>
    </source>
</evidence>
<dbReference type="InterPro" id="IPR015886">
    <property type="entry name" value="H2TH_FPG"/>
</dbReference>
<comment type="caution">
    <text evidence="18">The sequence shown here is derived from an EMBL/GenBank/DDBJ whole genome shotgun (WGS) entry which is preliminary data.</text>
</comment>
<dbReference type="EMBL" id="SZWF01000001">
    <property type="protein sequence ID" value="KAA9395704.1"/>
    <property type="molecule type" value="Genomic_DNA"/>
</dbReference>
<evidence type="ECO:0000256" key="1">
    <source>
        <dbReference type="ARBA" id="ARBA00001668"/>
    </source>
</evidence>
<comment type="function">
    <text evidence="15">Involved in base excision repair of DNA damaged by oxidation or by mutagenic agents. Acts as DNA glycosylase that recognizes and removes damaged bases. Has a preference for oxidized purines, such as 7,8-dihydro-8-oxoguanine (8-oxoG). Has AP (apurinic/apyrimidinic) lyase activity and introduces nicks in the DNA strand. Cleaves the DNA backbone by beta-delta elimination to generate a single-strand break at the site of the removed base with both 3'- and 5'-phosphates.</text>
</comment>
<keyword evidence="5 15" id="KW-0227">DNA damage</keyword>
<feature type="active site" description="Proton donor; for beta-elimination activity" evidence="15">
    <location>
        <position position="61"/>
    </location>
</feature>
<feature type="domain" description="Formamidopyrimidine-DNA glycosylase catalytic" evidence="17">
    <location>
        <begin position="2"/>
        <end position="141"/>
    </location>
</feature>
<keyword evidence="10 15" id="KW-0234">DNA repair</keyword>
<dbReference type="InterPro" id="IPR010663">
    <property type="entry name" value="Znf_FPG/IleRS"/>
</dbReference>
<dbReference type="SUPFAM" id="SSF57716">
    <property type="entry name" value="Glucocorticoid receptor-like (DNA-binding domain)"/>
    <property type="match status" value="1"/>
</dbReference>
<evidence type="ECO:0000256" key="5">
    <source>
        <dbReference type="ARBA" id="ARBA00022763"/>
    </source>
</evidence>
<evidence type="ECO:0000256" key="3">
    <source>
        <dbReference type="ARBA" id="ARBA00011245"/>
    </source>
</evidence>
<dbReference type="GO" id="GO:0003690">
    <property type="term" value="F:double-stranded DNA binding"/>
    <property type="evidence" value="ECO:0007669"/>
    <property type="project" value="UniProtKB-ARBA"/>
</dbReference>
<dbReference type="InterPro" id="IPR012319">
    <property type="entry name" value="FPG_cat"/>
</dbReference>
<feature type="binding site" evidence="15">
    <location>
        <position position="108"/>
    </location>
    <ligand>
        <name>DNA</name>
        <dbReference type="ChEBI" id="CHEBI:16991"/>
    </ligand>
</feature>
<comment type="caution">
    <text evidence="15">Lacks conserved residue(s) required for the propagation of feature annotation.</text>
</comment>
<protein>
    <recommendedName>
        <fullName evidence="15">Formamidopyrimidine-DNA glycosylase</fullName>
        <shortName evidence="15">Fapy-DNA glycosylase</shortName>
        <ecNumber evidence="15">3.2.2.23</ecNumber>
    </recommendedName>
    <alternativeName>
        <fullName evidence="15">DNA-(apurinic or apyrimidinic site) lyase MutM</fullName>
        <shortName evidence="15">AP lyase MutM</shortName>
        <ecNumber evidence="15">4.2.99.18</ecNumber>
    </alternativeName>
</protein>
<dbReference type="GO" id="GO:0140078">
    <property type="term" value="F:class I DNA-(apurinic or apyrimidinic site) endonuclease activity"/>
    <property type="evidence" value="ECO:0007669"/>
    <property type="project" value="UniProtKB-EC"/>
</dbReference>
<evidence type="ECO:0000256" key="2">
    <source>
        <dbReference type="ARBA" id="ARBA00009409"/>
    </source>
</evidence>
<keyword evidence="7 15" id="KW-0378">Hydrolase</keyword>
<dbReference type="RefSeq" id="WP_158032509.1">
    <property type="nucleotide sequence ID" value="NZ_ML708610.1"/>
</dbReference>
<dbReference type="Proteomes" id="UP000325957">
    <property type="component" value="Unassembled WGS sequence"/>
</dbReference>
<feature type="binding site" evidence="15">
    <location>
        <position position="138"/>
    </location>
    <ligand>
        <name>DNA</name>
        <dbReference type="ChEBI" id="CHEBI:16991"/>
    </ligand>
</feature>
<keyword evidence="9 15" id="KW-0238">DNA-binding</keyword>
<dbReference type="Pfam" id="PF01149">
    <property type="entry name" value="Fapy_DNA_glyco"/>
    <property type="match status" value="1"/>
</dbReference>
<dbReference type="HAMAP" id="MF_00103">
    <property type="entry name" value="Fapy_DNA_glycosyl"/>
    <property type="match status" value="1"/>
</dbReference>
<dbReference type="GO" id="GO:0003684">
    <property type="term" value="F:damaged DNA binding"/>
    <property type="evidence" value="ECO:0007669"/>
    <property type="project" value="InterPro"/>
</dbReference>
<dbReference type="InterPro" id="IPR015887">
    <property type="entry name" value="DNA_glyclase_Znf_dom_DNA_BS"/>
</dbReference>
<dbReference type="InterPro" id="IPR020629">
    <property type="entry name" value="FPG_Glyclase"/>
</dbReference>
<keyword evidence="19" id="KW-1185">Reference proteome</keyword>
<evidence type="ECO:0000256" key="10">
    <source>
        <dbReference type="ARBA" id="ARBA00023204"/>
    </source>
</evidence>
<dbReference type="Gene3D" id="3.20.190.10">
    <property type="entry name" value="MutM-like, N-terminal"/>
    <property type="match status" value="1"/>
</dbReference>
<evidence type="ECO:0000259" key="17">
    <source>
        <dbReference type="PROSITE" id="PS51068"/>
    </source>
</evidence>
<comment type="cofactor">
    <cofactor evidence="15">
        <name>Zn(2+)</name>
        <dbReference type="ChEBI" id="CHEBI:29105"/>
    </cofactor>
    <text evidence="15">Binds 1 zinc ion per subunit.</text>
</comment>
<feature type="active site" description="Proton donor; for delta-elimination activity" evidence="15">
    <location>
        <position position="305"/>
    </location>
</feature>
<dbReference type="InterPro" id="IPR000214">
    <property type="entry name" value="Znf_DNA_glyclase/AP_lyase"/>
</dbReference>
<keyword evidence="12 15" id="KW-0511">Multifunctional enzyme</keyword>
<sequence length="317" mass="35469">MPELPEAEVVRRGLQRWVAGRTIESVEIYDPRSVRRQIDGPASFIADLTGARILDAVRRGKFLWLPLGAPEAETSPAEIASPRHALMAHLGMSGQMLVKDADLPDERHLRIRLTLSPACDPDQPDRPLPRELRFVDQRIFGGMFVDSLRPTDDGAPGGQSLHGYPLVPEHAAHIGRDPLDPAFDIGRIQQRFKASRTGIKRALLNQGLVSGIGNIYADEALWEAKLHYEQPTNTLGPRRSRRILEAVQAVMGRALEAGGTSFDSLYVNVNGESGYFTRFLHSYGREGKPCHRCGALIVRERFMNRSSYFCPKCQRRR</sequence>
<name>A0A5J5L176_9MICC</name>
<dbReference type="Pfam" id="PF06831">
    <property type="entry name" value="H2TH"/>
    <property type="match status" value="1"/>
</dbReference>
<dbReference type="GO" id="GO:0034039">
    <property type="term" value="F:8-oxo-7,8-dihydroguanine DNA N-glycosylase activity"/>
    <property type="evidence" value="ECO:0007669"/>
    <property type="project" value="TreeGrafter"/>
</dbReference>
<dbReference type="InterPro" id="IPR035937">
    <property type="entry name" value="FPG_N"/>
</dbReference>
<comment type="subunit">
    <text evidence="3 15">Monomer.</text>
</comment>
<dbReference type="PROSITE" id="PS51066">
    <property type="entry name" value="ZF_FPG_2"/>
    <property type="match status" value="1"/>
</dbReference>
<dbReference type="CDD" id="cd08966">
    <property type="entry name" value="EcFpg-like_N"/>
    <property type="match status" value="1"/>
</dbReference>
<accession>A0A5J5L176</accession>
<reference evidence="18 19" key="1">
    <citation type="submission" date="2019-05" db="EMBL/GenBank/DDBJ databases">
        <title>Kocuria coralli sp. nov., a novel actinobacterium isolated from coral reef seawater.</title>
        <authorList>
            <person name="Li J."/>
        </authorList>
    </citation>
    <scope>NUCLEOTIDE SEQUENCE [LARGE SCALE GENOMIC DNA]</scope>
    <source>
        <strain evidence="18 19">SCSIO 13007</strain>
    </source>
</reference>
<evidence type="ECO:0000256" key="13">
    <source>
        <dbReference type="ARBA" id="ARBA00023295"/>
    </source>
</evidence>
<keyword evidence="11 15" id="KW-0456">Lyase</keyword>
<evidence type="ECO:0000256" key="9">
    <source>
        <dbReference type="ARBA" id="ARBA00023125"/>
    </source>
</evidence>
<dbReference type="GO" id="GO:0006979">
    <property type="term" value="P:response to oxidative stress"/>
    <property type="evidence" value="ECO:0007669"/>
    <property type="project" value="UniProtKB-ARBA"/>
</dbReference>
<keyword evidence="13 15" id="KW-0326">Glycosidase</keyword>
<dbReference type="SMART" id="SM01232">
    <property type="entry name" value="H2TH"/>
    <property type="match status" value="1"/>
</dbReference>
<dbReference type="Pfam" id="PF06827">
    <property type="entry name" value="zf-FPG_IleRS"/>
    <property type="match status" value="1"/>
</dbReference>
<dbReference type="SUPFAM" id="SSF81624">
    <property type="entry name" value="N-terminal domain of MutM-like DNA repair proteins"/>
    <property type="match status" value="1"/>
</dbReference>
<feature type="active site" description="Proton donor" evidence="15">
    <location>
        <position position="3"/>
    </location>
</feature>
<dbReference type="PANTHER" id="PTHR22993:SF9">
    <property type="entry name" value="FORMAMIDOPYRIMIDINE-DNA GLYCOSYLASE"/>
    <property type="match status" value="1"/>
</dbReference>
<dbReference type="PANTHER" id="PTHR22993">
    <property type="entry name" value="FORMAMIDOPYRIMIDINE-DNA GLYCOSYLASE"/>
    <property type="match status" value="1"/>
</dbReference>
<dbReference type="InterPro" id="IPR010979">
    <property type="entry name" value="Ribosomal_uS13-like_H2TH"/>
</dbReference>
<comment type="catalytic activity">
    <reaction evidence="14 15">
        <text>2'-deoxyribonucleotide-(2'-deoxyribose 5'-phosphate)-2'-deoxyribonucleotide-DNA = a 3'-end 2'-deoxyribonucleotide-(2,3-dehydro-2,3-deoxyribose 5'-phosphate)-DNA + a 5'-end 5'-phospho-2'-deoxyribonucleoside-DNA + H(+)</text>
        <dbReference type="Rhea" id="RHEA:66592"/>
        <dbReference type="Rhea" id="RHEA-COMP:13180"/>
        <dbReference type="Rhea" id="RHEA-COMP:16897"/>
        <dbReference type="Rhea" id="RHEA-COMP:17067"/>
        <dbReference type="ChEBI" id="CHEBI:15378"/>
        <dbReference type="ChEBI" id="CHEBI:136412"/>
        <dbReference type="ChEBI" id="CHEBI:157695"/>
        <dbReference type="ChEBI" id="CHEBI:167181"/>
        <dbReference type="EC" id="4.2.99.18"/>
    </reaction>
</comment>
<dbReference type="SUPFAM" id="SSF46946">
    <property type="entry name" value="S13-like H2TH domain"/>
    <property type="match status" value="1"/>
</dbReference>
<dbReference type="GO" id="GO:0006284">
    <property type="term" value="P:base-excision repair"/>
    <property type="evidence" value="ECO:0007669"/>
    <property type="project" value="InterPro"/>
</dbReference>
<dbReference type="Gene3D" id="1.10.8.50">
    <property type="match status" value="1"/>
</dbReference>
<dbReference type="NCBIfam" id="TIGR00577">
    <property type="entry name" value="fpg"/>
    <property type="match status" value="1"/>
</dbReference>
<dbReference type="SMART" id="SM00898">
    <property type="entry name" value="Fapy_DNA_glyco"/>
    <property type="match status" value="1"/>
</dbReference>
<dbReference type="PROSITE" id="PS51068">
    <property type="entry name" value="FPG_CAT"/>
    <property type="match status" value="1"/>
</dbReference>
<evidence type="ECO:0000256" key="12">
    <source>
        <dbReference type="ARBA" id="ARBA00023268"/>
    </source>
</evidence>
<keyword evidence="8 15" id="KW-0862">Zinc</keyword>
<evidence type="ECO:0000256" key="15">
    <source>
        <dbReference type="HAMAP-Rule" id="MF_00103"/>
    </source>
</evidence>
<gene>
    <name evidence="15 18" type="primary">mutM</name>
    <name evidence="15" type="synonym">fpg</name>
    <name evidence="18" type="ORF">FCK90_01495</name>
</gene>
<dbReference type="PROSITE" id="PS01242">
    <property type="entry name" value="ZF_FPG_1"/>
    <property type="match status" value="1"/>
</dbReference>
<dbReference type="AlphaFoldDB" id="A0A5J5L176"/>
<keyword evidence="6 15" id="KW-0863">Zinc-finger</keyword>
<evidence type="ECO:0000313" key="18">
    <source>
        <dbReference type="EMBL" id="KAA9395704.1"/>
    </source>
</evidence>
<dbReference type="OrthoDB" id="9800855at2"/>
<organism evidence="18 19">
    <name type="scientific">Kocuria coralli</name>
    <dbReference type="NCBI Taxonomy" id="1461025"/>
    <lineage>
        <taxon>Bacteria</taxon>
        <taxon>Bacillati</taxon>
        <taxon>Actinomycetota</taxon>
        <taxon>Actinomycetes</taxon>
        <taxon>Micrococcales</taxon>
        <taxon>Micrococcaceae</taxon>
        <taxon>Kocuria</taxon>
    </lineage>
</organism>
<dbReference type="EC" id="4.2.99.18" evidence="15"/>
<evidence type="ECO:0000313" key="19">
    <source>
        <dbReference type="Proteomes" id="UP000325957"/>
    </source>
</evidence>